<dbReference type="Proteomes" id="UP001159427">
    <property type="component" value="Unassembled WGS sequence"/>
</dbReference>
<comment type="caution">
    <text evidence="4">The sequence shown here is derived from an EMBL/GenBank/DDBJ whole genome shotgun (WGS) entry which is preliminary data.</text>
</comment>
<evidence type="ECO:0000256" key="2">
    <source>
        <dbReference type="ARBA" id="ARBA00022553"/>
    </source>
</evidence>
<keyword evidence="2" id="KW-0597">Phosphoprotein</keyword>
<dbReference type="Pfam" id="PF00616">
    <property type="entry name" value="RasGAP"/>
    <property type="match status" value="1"/>
</dbReference>
<organism evidence="4 5">
    <name type="scientific">Porites evermanni</name>
    <dbReference type="NCBI Taxonomy" id="104178"/>
    <lineage>
        <taxon>Eukaryota</taxon>
        <taxon>Metazoa</taxon>
        <taxon>Cnidaria</taxon>
        <taxon>Anthozoa</taxon>
        <taxon>Hexacorallia</taxon>
        <taxon>Scleractinia</taxon>
        <taxon>Fungiina</taxon>
        <taxon>Poritidae</taxon>
        <taxon>Porites</taxon>
    </lineage>
</organism>
<dbReference type="EMBL" id="CALNXI010003834">
    <property type="protein sequence ID" value="CAH3194427.1"/>
    <property type="molecule type" value="Genomic_DNA"/>
</dbReference>
<dbReference type="InterPro" id="IPR039360">
    <property type="entry name" value="Ras_GTPase"/>
</dbReference>
<name>A0ABN8SUY9_9CNID</name>
<feature type="non-terminal residue" evidence="4">
    <location>
        <position position="1"/>
    </location>
</feature>
<dbReference type="InterPro" id="IPR001936">
    <property type="entry name" value="RasGAP_dom"/>
</dbReference>
<keyword evidence="1" id="KW-0343">GTPase activation</keyword>
<sequence>FITQSNGFPLEAEQRALAGRVLSHISVHHFSALFNRIAIRLHVLANTEDNSDTGDIELIRHLHVNVSSLKILLQESIQVFKSLKKTGQLALVSGLEKAIWNWVENSPDELAQLQRQPSPELSEYAEKLFDMVDNFAESSKRKAAVWPLQIMLLILCPDMLEQIATCEKVFEVSKANKKEFLDHLKKALTSTKNLTESAAVVCVKLCKVATYMKPEDNSVLCFLVVTMLNELKGLLFNVSKPFSLGSGSLVTTENLMVDCFVSSFRINYRNNQHFDMCLQPSSPFIYQLAYVKGTYSIVKQSPLRWWPKAELLHPKSQALRQLFLSICSRVQNAEQEGQQSRLSQIYKVKDKKHKEDEIHSSKKNDKELLLWLVKIFHADPVFAFHNPDLHGWEIQKNSTQLIMGVVNLMLTPTLPVEIRQEAAETLLCFFQTDYIEMWNPVAPIATFWEISSNVMVSIAEFLIGHSSHGAVLLRYLRDLNFGKNEFLRKHKEQASIGCHTPICTISQTKLEEVFLTFLWSPDVETVLISLSCFGQMCNEIDLVQSSENLNEPPSAQNIEVYRNLSEEATKFTAGEAALQKRIMALLRQLDRQTAGNVQAWESTYSKWQRLTYDLVNFGKEESSAMDVQKYLRRKGVSKLTNDNLQALLTEWTCMTGFLCSLGGVCLTPLQAISLLVCANEKTGLQVSISMRSNLDCFGDSIAFFIGYSVIITSLQPLVRYARNLPVSQQCLQIKCKLCQLIDVVMARRDELLLHQEVKLRNKLVEYLTDWVLPSAEHHQSIPAELSVLSKELDATVMRAIASLLSGLPLQPEGMETDLDLAEAKSQLFLKYFTLFMNLMNREKGTVRAKENVHYVASQTLHQNTVLAMSNLLNANIDTGLMYAIGKTTERRDISLLIRLGYHDDLQTRTVFMEVLTKILQQGTEFDNLADTVLMDRFDRLVDLLTLTGEGGKLPIALAMASVTPAQQMDELAHVLVTLFDDRHILPQLLKNLFAVEVYSAEGMQTLFRGNSLASKTITYCFKAFGGNYLHTLLGPLIAPMFEEQVSFEVDPTRLEKGQNVEENRNNLIKAAQKFLNEIVISVESFPVQLRSLCKCLKEVVHQRFPKHSLEAVGSAFFLRFINPAITSPHVTGIIDQIPSEELRRGLMLLSKILQNLANHVLFSKEKHMEAFNGFLQANFEKARE</sequence>
<evidence type="ECO:0000256" key="1">
    <source>
        <dbReference type="ARBA" id="ARBA00022468"/>
    </source>
</evidence>
<dbReference type="InterPro" id="IPR008936">
    <property type="entry name" value="Rho_GTPase_activation_prot"/>
</dbReference>
<reference evidence="4 5" key="1">
    <citation type="submission" date="2022-05" db="EMBL/GenBank/DDBJ databases">
        <authorList>
            <consortium name="Genoscope - CEA"/>
            <person name="William W."/>
        </authorList>
    </citation>
    <scope>NUCLEOTIDE SEQUENCE [LARGE SCALE GENOMIC DNA]</scope>
</reference>
<accession>A0ABN8SUY9</accession>
<dbReference type="SMART" id="SM00323">
    <property type="entry name" value="RasGAP"/>
    <property type="match status" value="1"/>
</dbReference>
<evidence type="ECO:0000313" key="5">
    <source>
        <dbReference type="Proteomes" id="UP001159427"/>
    </source>
</evidence>
<protein>
    <recommendedName>
        <fullName evidence="3">Ras-GAP domain-containing protein</fullName>
    </recommendedName>
</protein>
<gene>
    <name evidence="4" type="ORF">PEVE_00027807</name>
</gene>
<proteinExistence type="predicted"/>
<dbReference type="PANTHER" id="PTHR10194:SF142">
    <property type="entry name" value="NEUROFIBROMIN"/>
    <property type="match status" value="1"/>
</dbReference>
<dbReference type="SUPFAM" id="SSF48350">
    <property type="entry name" value="GTPase activation domain, GAP"/>
    <property type="match status" value="1"/>
</dbReference>
<feature type="domain" description="Ras-GAP" evidence="3">
    <location>
        <begin position="967"/>
        <end position="1158"/>
    </location>
</feature>
<keyword evidence="5" id="KW-1185">Reference proteome</keyword>
<dbReference type="PROSITE" id="PS50018">
    <property type="entry name" value="RAS_GTPASE_ACTIV_2"/>
    <property type="match status" value="1"/>
</dbReference>
<dbReference type="PANTHER" id="PTHR10194">
    <property type="entry name" value="RAS GTPASE-ACTIVATING PROTEINS"/>
    <property type="match status" value="1"/>
</dbReference>
<evidence type="ECO:0000313" key="4">
    <source>
        <dbReference type="EMBL" id="CAH3194427.1"/>
    </source>
</evidence>
<evidence type="ECO:0000259" key="3">
    <source>
        <dbReference type="PROSITE" id="PS50018"/>
    </source>
</evidence>
<dbReference type="Gene3D" id="1.10.506.10">
    <property type="entry name" value="GTPase Activation - p120gap, domain 1"/>
    <property type="match status" value="2"/>
</dbReference>